<dbReference type="Proteomes" id="UP000256970">
    <property type="component" value="Unassembled WGS sequence"/>
</dbReference>
<proteinExistence type="predicted"/>
<dbReference type="AlphaFoldDB" id="A0A383W4B8"/>
<dbReference type="EMBL" id="FNXT01001058">
    <property type="protein sequence ID" value="SZX71516.1"/>
    <property type="molecule type" value="Genomic_DNA"/>
</dbReference>
<organism evidence="1 2">
    <name type="scientific">Tetradesmus obliquus</name>
    <name type="common">Green alga</name>
    <name type="synonym">Acutodesmus obliquus</name>
    <dbReference type="NCBI Taxonomy" id="3088"/>
    <lineage>
        <taxon>Eukaryota</taxon>
        <taxon>Viridiplantae</taxon>
        <taxon>Chlorophyta</taxon>
        <taxon>core chlorophytes</taxon>
        <taxon>Chlorophyceae</taxon>
        <taxon>CS clade</taxon>
        <taxon>Sphaeropleales</taxon>
        <taxon>Scenedesmaceae</taxon>
        <taxon>Tetradesmus</taxon>
    </lineage>
</organism>
<evidence type="ECO:0000313" key="2">
    <source>
        <dbReference type="Proteomes" id="UP000256970"/>
    </source>
</evidence>
<accession>A0A383W4B8</accession>
<reference evidence="1 2" key="1">
    <citation type="submission" date="2016-10" db="EMBL/GenBank/DDBJ databases">
        <authorList>
            <person name="Cai Z."/>
        </authorList>
    </citation>
    <scope>NUCLEOTIDE SEQUENCE [LARGE SCALE GENOMIC DNA]</scope>
</reference>
<keyword evidence="2" id="KW-1185">Reference proteome</keyword>
<gene>
    <name evidence="1" type="ORF">BQ4739_LOCUS11653</name>
</gene>
<evidence type="ECO:0008006" key="3">
    <source>
        <dbReference type="Google" id="ProtNLM"/>
    </source>
</evidence>
<protein>
    <recommendedName>
        <fullName evidence="3">Profilin</fullName>
    </recommendedName>
</protein>
<evidence type="ECO:0000313" key="1">
    <source>
        <dbReference type="EMBL" id="SZX71516.1"/>
    </source>
</evidence>
<sequence>MCAWSDSFLQLQDRGIITGFALITARGPLQPATGTFQAECAQGILAAVQQLVKSFYSASDPPTSYELWGSKLLVVHQTDSCFVAVSKQRQLGIVAVNLPSGVLLASFSRPVLPTAALTEVQASCAAAFSGS</sequence>
<name>A0A383W4B8_TETOB</name>